<dbReference type="EMBL" id="ATNM01000180">
    <property type="protein sequence ID" value="EPR65762.1"/>
    <property type="molecule type" value="Genomic_DNA"/>
</dbReference>
<feature type="transmembrane region" description="Helical" evidence="5">
    <location>
        <begin position="14"/>
        <end position="36"/>
    </location>
</feature>
<comment type="subcellular location">
    <subcellularLocation>
        <location evidence="1">Cell membrane</location>
        <topology evidence="1">Multi-pass membrane protein</topology>
    </subcellularLocation>
</comment>
<organism evidence="7 8">
    <name type="scientific">Cyclobacterium qasimii M12-11B</name>
    <dbReference type="NCBI Taxonomy" id="641524"/>
    <lineage>
        <taxon>Bacteria</taxon>
        <taxon>Pseudomonadati</taxon>
        <taxon>Bacteroidota</taxon>
        <taxon>Cytophagia</taxon>
        <taxon>Cytophagales</taxon>
        <taxon>Cyclobacteriaceae</taxon>
        <taxon>Cyclobacterium</taxon>
    </lineage>
</organism>
<dbReference type="eggNOG" id="COG1132">
    <property type="taxonomic scope" value="Bacteria"/>
</dbReference>
<evidence type="ECO:0000313" key="7">
    <source>
        <dbReference type="EMBL" id="EPR65762.1"/>
    </source>
</evidence>
<sequence>MAYARPYRRYFPTYISYALLAIVFGLLNFTLLKPLFDVIFEQVGKDELLVYANKPEFSFSVNYFMHLFNYYFLQIANIYGRFGTLVYVCIIIVISVFLSNLFAYLSGVVLAKVRADIIQGMRVHIFNAVSNMHLGYFSDERKGDLISKMTNDIQEVENSIVQSLRVIFKEPVTIVLYFAVLFFMSYELTLFTILLIPISGAIIGYITKKLRKKAEQSQESLGRIVNILDETIGGMRVVKAFGARKFVQSKFEAETGYYARVNVSMARKNELASPISQFLGVSVVAGILLYGGNLVLNNTSALSASEFIAYIILFTQVLNPAKEISRALSSIQRGLASARRIFAVVDTKPKIVDTPDAKELKEFTTSVVFENVGFAYQEASVLNNINFELKKGGPLH</sequence>
<dbReference type="Pfam" id="PF00664">
    <property type="entry name" value="ABC_membrane"/>
    <property type="match status" value="1"/>
</dbReference>
<dbReference type="GO" id="GO:0005886">
    <property type="term" value="C:plasma membrane"/>
    <property type="evidence" value="ECO:0007669"/>
    <property type="project" value="UniProtKB-SubCell"/>
</dbReference>
<dbReference type="CDD" id="cd18552">
    <property type="entry name" value="ABC_6TM_MsbA_like"/>
    <property type="match status" value="1"/>
</dbReference>
<dbReference type="InterPro" id="IPR036640">
    <property type="entry name" value="ABC1_TM_sf"/>
</dbReference>
<evidence type="ECO:0000256" key="5">
    <source>
        <dbReference type="SAM" id="Phobius"/>
    </source>
</evidence>
<dbReference type="InterPro" id="IPR039421">
    <property type="entry name" value="Type_1_exporter"/>
</dbReference>
<evidence type="ECO:0000313" key="8">
    <source>
        <dbReference type="Proteomes" id="UP000014974"/>
    </source>
</evidence>
<accession>S7V877</accession>
<keyword evidence="7" id="KW-0067">ATP-binding</keyword>
<dbReference type="EC" id="3.6.3.25" evidence="7"/>
<dbReference type="PROSITE" id="PS50929">
    <property type="entry name" value="ABC_TM1F"/>
    <property type="match status" value="1"/>
</dbReference>
<evidence type="ECO:0000256" key="1">
    <source>
        <dbReference type="ARBA" id="ARBA00004651"/>
    </source>
</evidence>
<dbReference type="AlphaFoldDB" id="S7V877"/>
<evidence type="ECO:0000259" key="6">
    <source>
        <dbReference type="PROSITE" id="PS50929"/>
    </source>
</evidence>
<dbReference type="GO" id="GO:0015421">
    <property type="term" value="F:ABC-type oligopeptide transporter activity"/>
    <property type="evidence" value="ECO:0007669"/>
    <property type="project" value="TreeGrafter"/>
</dbReference>
<evidence type="ECO:0000256" key="2">
    <source>
        <dbReference type="ARBA" id="ARBA00022692"/>
    </source>
</evidence>
<keyword evidence="7" id="KW-0547">Nucleotide-binding</keyword>
<evidence type="ECO:0000256" key="3">
    <source>
        <dbReference type="ARBA" id="ARBA00022989"/>
    </source>
</evidence>
<keyword evidence="2 5" id="KW-0812">Transmembrane</keyword>
<gene>
    <name evidence="7" type="ORF">ADICYQ_5219</name>
</gene>
<dbReference type="InterPro" id="IPR011527">
    <property type="entry name" value="ABC1_TM_dom"/>
</dbReference>
<dbReference type="GO" id="GO:0016787">
    <property type="term" value="F:hydrolase activity"/>
    <property type="evidence" value="ECO:0007669"/>
    <property type="project" value="UniProtKB-KW"/>
</dbReference>
<feature type="domain" description="ABC transmembrane type-1" evidence="6">
    <location>
        <begin position="18"/>
        <end position="333"/>
    </location>
</feature>
<dbReference type="PANTHER" id="PTHR43394">
    <property type="entry name" value="ATP-DEPENDENT PERMEASE MDL1, MITOCHONDRIAL"/>
    <property type="match status" value="1"/>
</dbReference>
<feature type="transmembrane region" description="Helical" evidence="5">
    <location>
        <begin position="174"/>
        <end position="207"/>
    </location>
</feature>
<dbReference type="PANTHER" id="PTHR43394:SF1">
    <property type="entry name" value="ATP-BINDING CASSETTE SUB-FAMILY B MEMBER 10, MITOCHONDRIAL"/>
    <property type="match status" value="1"/>
</dbReference>
<keyword evidence="3 5" id="KW-1133">Transmembrane helix</keyword>
<dbReference type="SUPFAM" id="SSF90123">
    <property type="entry name" value="ABC transporter transmembrane region"/>
    <property type="match status" value="1"/>
</dbReference>
<dbReference type="STRING" id="641524.ADICYQ_5219"/>
<protein>
    <submittedName>
        <fullName evidence="7">Lipid A export ATP-binding/permease protein MsbA</fullName>
        <ecNumber evidence="7">3.6.3.25</ecNumber>
    </submittedName>
</protein>
<proteinExistence type="predicted"/>
<dbReference type="Proteomes" id="UP000014974">
    <property type="component" value="Unassembled WGS sequence"/>
</dbReference>
<keyword evidence="7" id="KW-0378">Hydrolase</keyword>
<comment type="caution">
    <text evidence="7">The sequence shown here is derived from an EMBL/GenBank/DDBJ whole genome shotgun (WGS) entry which is preliminary data.</text>
</comment>
<keyword evidence="4 5" id="KW-0472">Membrane</keyword>
<dbReference type="PATRIC" id="fig|641524.5.peg.5173"/>
<dbReference type="GO" id="GO:0005524">
    <property type="term" value="F:ATP binding"/>
    <property type="evidence" value="ECO:0007669"/>
    <property type="project" value="UniProtKB-KW"/>
</dbReference>
<name>S7V877_9BACT</name>
<reference evidence="7 8" key="1">
    <citation type="journal article" date="2013" name="Genome Announc.">
        <title>Draft Genome Sequence of Cyclobacterium qasimii Strain M12-11BT, Isolated from Arctic Marine Sediment.</title>
        <authorList>
            <person name="Shivaji S."/>
            <person name="Ara S."/>
            <person name="Singh A."/>
            <person name="Kumar Pinnaka A."/>
        </authorList>
    </citation>
    <scope>NUCLEOTIDE SEQUENCE [LARGE SCALE GENOMIC DNA]</scope>
    <source>
        <strain evidence="7 8">M12-11B</strain>
    </source>
</reference>
<dbReference type="Gene3D" id="1.20.1560.10">
    <property type="entry name" value="ABC transporter type 1, transmembrane domain"/>
    <property type="match status" value="1"/>
</dbReference>
<evidence type="ECO:0000256" key="4">
    <source>
        <dbReference type="ARBA" id="ARBA00023136"/>
    </source>
</evidence>
<feature type="transmembrane region" description="Helical" evidence="5">
    <location>
        <begin position="85"/>
        <end position="105"/>
    </location>
</feature>